<protein>
    <submittedName>
        <fullName evidence="1">Uncharacterized protein</fullName>
    </submittedName>
</protein>
<gene>
    <name evidence="1" type="ORF">CYY_009461</name>
</gene>
<sequence length="78" mass="8679">MSNSEITVKLVNNKNIILKEGKFKLVNGKLPVVSIGKQFQVKDLIWTDCDYPLVPDKDGLSDMAFTSMQSVNVTGTYL</sequence>
<name>A0A8J4PLD3_9MYCE</name>
<accession>A0A8J4PLD3</accession>
<comment type="caution">
    <text evidence="1">The sequence shown here is derived from an EMBL/GenBank/DDBJ whole genome shotgun (WGS) entry which is preliminary data.</text>
</comment>
<dbReference type="OrthoDB" id="17108at2759"/>
<evidence type="ECO:0000313" key="2">
    <source>
        <dbReference type="Proteomes" id="UP000695562"/>
    </source>
</evidence>
<evidence type="ECO:0000313" key="1">
    <source>
        <dbReference type="EMBL" id="KAF2069219.1"/>
    </source>
</evidence>
<organism evidence="1 2">
    <name type="scientific">Polysphondylium violaceum</name>
    <dbReference type="NCBI Taxonomy" id="133409"/>
    <lineage>
        <taxon>Eukaryota</taxon>
        <taxon>Amoebozoa</taxon>
        <taxon>Evosea</taxon>
        <taxon>Eumycetozoa</taxon>
        <taxon>Dictyostelia</taxon>
        <taxon>Dictyosteliales</taxon>
        <taxon>Dictyosteliaceae</taxon>
        <taxon>Polysphondylium</taxon>
    </lineage>
</organism>
<dbReference type="AlphaFoldDB" id="A0A8J4PLD3"/>
<dbReference type="EMBL" id="AJWJ01000715">
    <property type="protein sequence ID" value="KAF2069219.1"/>
    <property type="molecule type" value="Genomic_DNA"/>
</dbReference>
<keyword evidence="2" id="KW-1185">Reference proteome</keyword>
<reference evidence="1" key="1">
    <citation type="submission" date="2020-01" db="EMBL/GenBank/DDBJ databases">
        <title>Development of genomics and gene disruption for Polysphondylium violaceum indicates a role for the polyketide synthase stlB in stalk morphogenesis.</title>
        <authorList>
            <person name="Narita B."/>
            <person name="Kawabe Y."/>
            <person name="Kin K."/>
            <person name="Saito T."/>
            <person name="Gibbs R."/>
            <person name="Kuspa A."/>
            <person name="Muzny D."/>
            <person name="Queller D."/>
            <person name="Richards S."/>
            <person name="Strassman J."/>
            <person name="Sucgang R."/>
            <person name="Worley K."/>
            <person name="Schaap P."/>
        </authorList>
    </citation>
    <scope>NUCLEOTIDE SEQUENCE</scope>
    <source>
        <strain evidence="1">QSvi11</strain>
    </source>
</reference>
<dbReference type="Proteomes" id="UP000695562">
    <property type="component" value="Unassembled WGS sequence"/>
</dbReference>
<proteinExistence type="predicted"/>